<evidence type="ECO:0000256" key="7">
    <source>
        <dbReference type="SAM" id="MobiDB-lite"/>
    </source>
</evidence>
<protein>
    <recommendedName>
        <fullName evidence="6">DNA-directed RNA polymerase subunit</fullName>
    </recommendedName>
</protein>
<dbReference type="InterPro" id="IPR005576">
    <property type="entry name" value="Rpb7-like_N"/>
</dbReference>
<name>A0ABP0CSW5_9PEZI</name>
<dbReference type="InterPro" id="IPR036898">
    <property type="entry name" value="RNA_pol_Rpb7-like_N_sf"/>
</dbReference>
<feature type="region of interest" description="Disordered" evidence="7">
    <location>
        <begin position="163"/>
        <end position="186"/>
    </location>
</feature>
<dbReference type="SUPFAM" id="SSF88798">
    <property type="entry name" value="N-terminal, heterodimerisation domain of RBP7 (RpoE)"/>
    <property type="match status" value="1"/>
</dbReference>
<dbReference type="EMBL" id="CAWUHD010000145">
    <property type="protein sequence ID" value="CAK7235219.1"/>
    <property type="molecule type" value="Genomic_DNA"/>
</dbReference>
<dbReference type="GO" id="GO:0000428">
    <property type="term" value="C:DNA-directed RNA polymerase complex"/>
    <property type="evidence" value="ECO:0007669"/>
    <property type="project" value="UniProtKB-KW"/>
</dbReference>
<comment type="similarity">
    <text evidence="2">Belongs to the eukaryotic RPB7/RPC8 RNA polymerase subunit family.</text>
</comment>
<comment type="caution">
    <text evidence="10">The sequence shown here is derived from an EMBL/GenBank/DDBJ whole genome shotgun (WGS) entry which is preliminary data.</text>
</comment>
<dbReference type="InterPro" id="IPR013238">
    <property type="entry name" value="RNA_pol_III_Rbc25"/>
</dbReference>
<dbReference type="Gene3D" id="3.30.1490.120">
    <property type="entry name" value="RNA polymerase Rpb7-like, N-terminal domain"/>
    <property type="match status" value="1"/>
</dbReference>
<organism evidence="10 11">
    <name type="scientific">Sporothrix eucalyptigena</name>
    <dbReference type="NCBI Taxonomy" id="1812306"/>
    <lineage>
        <taxon>Eukaryota</taxon>
        <taxon>Fungi</taxon>
        <taxon>Dikarya</taxon>
        <taxon>Ascomycota</taxon>
        <taxon>Pezizomycotina</taxon>
        <taxon>Sordariomycetes</taxon>
        <taxon>Sordariomycetidae</taxon>
        <taxon>Ophiostomatales</taxon>
        <taxon>Ophiostomataceae</taxon>
        <taxon>Sporothrix</taxon>
    </lineage>
</organism>
<evidence type="ECO:0000259" key="8">
    <source>
        <dbReference type="Pfam" id="PF03876"/>
    </source>
</evidence>
<dbReference type="Proteomes" id="UP001642482">
    <property type="component" value="Unassembled WGS sequence"/>
</dbReference>
<evidence type="ECO:0000256" key="1">
    <source>
        <dbReference type="ARBA" id="ARBA00004123"/>
    </source>
</evidence>
<dbReference type="Pfam" id="PF08292">
    <property type="entry name" value="RNA_pol_Rbc25"/>
    <property type="match status" value="1"/>
</dbReference>
<evidence type="ECO:0000256" key="5">
    <source>
        <dbReference type="ARBA" id="ARBA00023242"/>
    </source>
</evidence>
<dbReference type="InterPro" id="IPR045113">
    <property type="entry name" value="Rpb7-like"/>
</dbReference>
<proteinExistence type="inferred from homology"/>
<sequence length="200" mass="23520">MTSHSDQRNQTKIADLVRIDPNDFSKRSIHAIEDNINAKYSNKVIQKIGLCICLYDLLWTSEGLIGHGDGFVNVNVEFRLVVFHPFKGEVMFARISSCSPNGIHLRTDFFDDILVPFDELPDEAEYDMNQQLWVWNIDDTRMYYDNHEMVRFRVIDEEWHDQTPTKPIERGEEPDERRNPPYRIRGSMKDPGLGVCIWWD</sequence>
<accession>A0ABP0CSW5</accession>
<evidence type="ECO:0000313" key="11">
    <source>
        <dbReference type="Proteomes" id="UP001642482"/>
    </source>
</evidence>
<feature type="domain" description="RNA polymerase Rpb7-like N-terminal" evidence="8">
    <location>
        <begin position="15"/>
        <end position="70"/>
    </location>
</feature>
<reference evidence="10 11" key="1">
    <citation type="submission" date="2024-01" db="EMBL/GenBank/DDBJ databases">
        <authorList>
            <person name="Allen C."/>
            <person name="Tagirdzhanova G."/>
        </authorList>
    </citation>
    <scope>NUCLEOTIDE SEQUENCE [LARGE SCALE GENOMIC DNA]</scope>
</reference>
<evidence type="ECO:0000256" key="2">
    <source>
        <dbReference type="ARBA" id="ARBA00009307"/>
    </source>
</evidence>
<keyword evidence="4 6" id="KW-0804">Transcription</keyword>
<comment type="subcellular location">
    <subcellularLocation>
        <location evidence="1 6">Nucleus</location>
    </subcellularLocation>
</comment>
<comment type="function">
    <text evidence="6">DNA-dependent RNA polymerase which catalyzes the transcription of DNA into RNA using the four ribonucleoside triphosphates as substrates.</text>
</comment>
<dbReference type="Pfam" id="PF03876">
    <property type="entry name" value="SHS2_Rpb7-N"/>
    <property type="match status" value="1"/>
</dbReference>
<evidence type="ECO:0000256" key="3">
    <source>
        <dbReference type="ARBA" id="ARBA00022478"/>
    </source>
</evidence>
<evidence type="ECO:0000313" key="10">
    <source>
        <dbReference type="EMBL" id="CAK7235219.1"/>
    </source>
</evidence>
<dbReference type="PANTHER" id="PTHR12709:SF1">
    <property type="entry name" value="DNA-DIRECTED RNA POLYMERASE III SUBUNIT RPC8"/>
    <property type="match status" value="1"/>
</dbReference>
<dbReference type="SUPFAM" id="SSF50249">
    <property type="entry name" value="Nucleic acid-binding proteins"/>
    <property type="match status" value="1"/>
</dbReference>
<evidence type="ECO:0000256" key="6">
    <source>
        <dbReference type="RuleBase" id="RU369086"/>
    </source>
</evidence>
<feature type="domain" description="RNA polymerase III subunit Rpc25" evidence="9">
    <location>
        <begin position="89"/>
        <end position="199"/>
    </location>
</feature>
<dbReference type="InterPro" id="IPR012340">
    <property type="entry name" value="NA-bd_OB-fold"/>
</dbReference>
<dbReference type="CDD" id="cd04330">
    <property type="entry name" value="RNAP_III_Rpc25_N"/>
    <property type="match status" value="1"/>
</dbReference>
<feature type="compositionally biased region" description="Basic and acidic residues" evidence="7">
    <location>
        <begin position="163"/>
        <end position="179"/>
    </location>
</feature>
<gene>
    <name evidence="10" type="primary">rpc25</name>
    <name evidence="10" type="ORF">SEUCBS140593_009209</name>
</gene>
<dbReference type="PANTHER" id="PTHR12709">
    <property type="entry name" value="DNA-DIRECTED RNA POLYMERASE II, III"/>
    <property type="match status" value="1"/>
</dbReference>
<keyword evidence="11" id="KW-1185">Reference proteome</keyword>
<evidence type="ECO:0000256" key="4">
    <source>
        <dbReference type="ARBA" id="ARBA00023163"/>
    </source>
</evidence>
<keyword evidence="3 6" id="KW-0240">DNA-directed RNA polymerase</keyword>
<evidence type="ECO:0000259" key="9">
    <source>
        <dbReference type="Pfam" id="PF08292"/>
    </source>
</evidence>
<keyword evidence="5 6" id="KW-0539">Nucleus</keyword>
<dbReference type="Gene3D" id="2.40.50.140">
    <property type="entry name" value="Nucleic acid-binding proteins"/>
    <property type="match status" value="1"/>
</dbReference>